<evidence type="ECO:0000259" key="7">
    <source>
        <dbReference type="Pfam" id="PF00365"/>
    </source>
</evidence>
<protein>
    <recommendedName>
        <fullName evidence="7">Phosphofructokinase domain-containing protein</fullName>
    </recommendedName>
</protein>
<organism evidence="8 9">
    <name type="scientific">Prorocentrum cordatum</name>
    <dbReference type="NCBI Taxonomy" id="2364126"/>
    <lineage>
        <taxon>Eukaryota</taxon>
        <taxon>Sar</taxon>
        <taxon>Alveolata</taxon>
        <taxon>Dinophyceae</taxon>
        <taxon>Prorocentrales</taxon>
        <taxon>Prorocentraceae</taxon>
        <taxon>Prorocentrum</taxon>
    </lineage>
</organism>
<evidence type="ECO:0000256" key="1">
    <source>
        <dbReference type="ARBA" id="ARBA00022490"/>
    </source>
</evidence>
<dbReference type="PANTHER" id="PTHR43650:SF1">
    <property type="entry name" value="PYROPHOSPHATE--FRUCTOSE 6-PHOSPHATE 1-PHOSPHOTRANSFERASE SUBUNIT BETA 2"/>
    <property type="match status" value="1"/>
</dbReference>
<dbReference type="PANTHER" id="PTHR43650">
    <property type="entry name" value="PYROPHOSPHATE--FRUCTOSE 6-PHOSPHATE 1-PHOSPHOTRANSFERASE"/>
    <property type="match status" value="1"/>
</dbReference>
<dbReference type="EMBL" id="CAUYUJ010018837">
    <property type="protein sequence ID" value="CAK0886682.1"/>
    <property type="molecule type" value="Genomic_DNA"/>
</dbReference>
<keyword evidence="1" id="KW-0963">Cytoplasm</keyword>
<evidence type="ECO:0000256" key="5">
    <source>
        <dbReference type="ARBA" id="ARBA00022842"/>
    </source>
</evidence>
<keyword evidence="9" id="KW-1185">Reference proteome</keyword>
<dbReference type="Proteomes" id="UP001189429">
    <property type="component" value="Unassembled WGS sequence"/>
</dbReference>
<evidence type="ECO:0000256" key="6">
    <source>
        <dbReference type="ARBA" id="ARBA00023152"/>
    </source>
</evidence>
<keyword evidence="6" id="KW-0324">Glycolysis</keyword>
<keyword evidence="2" id="KW-0808">Transferase</keyword>
<comment type="caution">
    <text evidence="8">The sequence shown here is derived from an EMBL/GenBank/DDBJ whole genome shotgun (WGS) entry which is preliminary data.</text>
</comment>
<evidence type="ECO:0000313" key="9">
    <source>
        <dbReference type="Proteomes" id="UP001189429"/>
    </source>
</evidence>
<keyword evidence="5" id="KW-0460">Magnesium</keyword>
<gene>
    <name evidence="8" type="ORF">PCOR1329_LOCUS67973</name>
</gene>
<name>A0ABN9WJI2_9DINO</name>
<dbReference type="Pfam" id="PF00365">
    <property type="entry name" value="PFK"/>
    <property type="match status" value="1"/>
</dbReference>
<dbReference type="Gene3D" id="3.40.50.450">
    <property type="match status" value="1"/>
</dbReference>
<keyword evidence="4" id="KW-0418">Kinase</keyword>
<dbReference type="InterPro" id="IPR035966">
    <property type="entry name" value="PKF_sf"/>
</dbReference>
<feature type="domain" description="Phosphofructokinase" evidence="7">
    <location>
        <begin position="8"/>
        <end position="151"/>
    </location>
</feature>
<dbReference type="InterPro" id="IPR000023">
    <property type="entry name" value="Phosphofructokinase_dom"/>
</dbReference>
<keyword evidence="3" id="KW-0479">Metal-binding</keyword>
<reference evidence="8" key="1">
    <citation type="submission" date="2023-10" db="EMBL/GenBank/DDBJ databases">
        <authorList>
            <person name="Chen Y."/>
            <person name="Shah S."/>
            <person name="Dougan E. K."/>
            <person name="Thang M."/>
            <person name="Chan C."/>
        </authorList>
    </citation>
    <scope>NUCLEOTIDE SEQUENCE [LARGE SCALE GENOMIC DNA]</scope>
</reference>
<sequence>MYKGQDEMKDIDIMTSTGGIELLGRTQDQLAGSEERMAAILASCRKSELSGLILLGGTRTATDAARLAEYFASQKASTSVVLVPCGIENSLLNPFVEATLGFDTAAKTVAQIVANTCTDGASARKYYYFLRCMDGSSTGLECTSHLSLEVALSVRPNIALGTAEIEERSAGR</sequence>
<evidence type="ECO:0000256" key="2">
    <source>
        <dbReference type="ARBA" id="ARBA00022679"/>
    </source>
</evidence>
<dbReference type="SUPFAM" id="SSF53784">
    <property type="entry name" value="Phosphofructokinase"/>
    <property type="match status" value="1"/>
</dbReference>
<evidence type="ECO:0000313" key="8">
    <source>
        <dbReference type="EMBL" id="CAK0886682.1"/>
    </source>
</evidence>
<accession>A0ABN9WJI2</accession>
<proteinExistence type="predicted"/>
<evidence type="ECO:0000256" key="4">
    <source>
        <dbReference type="ARBA" id="ARBA00022777"/>
    </source>
</evidence>
<evidence type="ECO:0000256" key="3">
    <source>
        <dbReference type="ARBA" id="ARBA00022723"/>
    </source>
</evidence>